<proteinExistence type="predicted"/>
<organism evidence="1 2">
    <name type="scientific">Cutaneotrichosporon oleaginosum</name>
    <dbReference type="NCBI Taxonomy" id="879819"/>
    <lineage>
        <taxon>Eukaryota</taxon>
        <taxon>Fungi</taxon>
        <taxon>Dikarya</taxon>
        <taxon>Basidiomycota</taxon>
        <taxon>Agaricomycotina</taxon>
        <taxon>Tremellomycetes</taxon>
        <taxon>Trichosporonales</taxon>
        <taxon>Trichosporonaceae</taxon>
        <taxon>Cutaneotrichosporon</taxon>
    </lineage>
</organism>
<keyword evidence="2" id="KW-1185">Reference proteome</keyword>
<name>A0A0J0XB25_9TREE</name>
<accession>A0A0J0XB25</accession>
<dbReference type="EMBL" id="KQ087331">
    <property type="protein sequence ID" value="KLT38296.1"/>
    <property type="molecule type" value="Genomic_DNA"/>
</dbReference>
<dbReference type="Proteomes" id="UP000053611">
    <property type="component" value="Unassembled WGS sequence"/>
</dbReference>
<evidence type="ECO:0000313" key="1">
    <source>
        <dbReference type="EMBL" id="KLT38296.1"/>
    </source>
</evidence>
<gene>
    <name evidence="1" type="ORF">CC85DRAFT_41466</name>
</gene>
<dbReference type="AlphaFoldDB" id="A0A0J0XB25"/>
<protein>
    <submittedName>
        <fullName evidence="1">Uncharacterized protein</fullName>
    </submittedName>
</protein>
<evidence type="ECO:0000313" key="2">
    <source>
        <dbReference type="Proteomes" id="UP000053611"/>
    </source>
</evidence>
<reference evidence="1 2" key="1">
    <citation type="submission" date="2015-03" db="EMBL/GenBank/DDBJ databases">
        <title>Genomics and transcriptomics of the oil-accumulating basidiomycete yeast T. oleaginosus allow insights into substrate utilization and the diverse evolutionary trajectories of mating systems in fungi.</title>
        <authorList>
            <consortium name="DOE Joint Genome Institute"/>
            <person name="Kourist R."/>
            <person name="Kracht O."/>
            <person name="Bracharz F."/>
            <person name="Lipzen A."/>
            <person name="Nolan M."/>
            <person name="Ohm R."/>
            <person name="Grigoriev I."/>
            <person name="Sun S."/>
            <person name="Heitman J."/>
            <person name="Bruck T."/>
            <person name="Nowrousian M."/>
        </authorList>
    </citation>
    <scope>NUCLEOTIDE SEQUENCE [LARGE SCALE GENOMIC DNA]</scope>
    <source>
        <strain evidence="1 2">IBC0246</strain>
    </source>
</reference>
<sequence>MLDLPHQPPCCCKPNCQLRTLMLMRLRHLKLAAGRGICKSPPIPRLRHGAFHQPSRPIICLRDVVGVDARAFHLDVLVHGGGGGVDGVRGLAAYYRRIVEALRSWRILSCHPASSGLAPPVGPVLEASRLAIEAIDYYSLSHPGACRHNNNNNNYCTVDQ</sequence>